<name>A0A4S8S7C6_AURPU</name>
<evidence type="ECO:0000313" key="1">
    <source>
        <dbReference type="EMBL" id="THV66132.1"/>
    </source>
</evidence>
<evidence type="ECO:0000313" key="2">
    <source>
        <dbReference type="Proteomes" id="UP000304951"/>
    </source>
</evidence>
<reference evidence="1 2" key="1">
    <citation type="submission" date="2018-10" db="EMBL/GenBank/DDBJ databases">
        <title>Fifty Aureobasidium pullulans genomes reveal a recombining polyextremotolerant generalist.</title>
        <authorList>
            <person name="Gostincar C."/>
            <person name="Turk M."/>
            <person name="Zajc J."/>
            <person name="Gunde-Cimerman N."/>
        </authorList>
    </citation>
    <scope>NUCLEOTIDE SEQUENCE [LARGE SCALE GENOMIC DNA]</scope>
    <source>
        <strain evidence="1 2">EXF-11900</strain>
    </source>
</reference>
<gene>
    <name evidence="1" type="ORF">D6D28_08585</name>
</gene>
<dbReference type="EMBL" id="QZAF01000562">
    <property type="protein sequence ID" value="THV66132.1"/>
    <property type="molecule type" value="Genomic_DNA"/>
</dbReference>
<accession>A0A4S8S7C6</accession>
<proteinExistence type="predicted"/>
<organism evidence="1 2">
    <name type="scientific">Aureobasidium pullulans</name>
    <name type="common">Black yeast</name>
    <name type="synonym">Pullularia pullulans</name>
    <dbReference type="NCBI Taxonomy" id="5580"/>
    <lineage>
        <taxon>Eukaryota</taxon>
        <taxon>Fungi</taxon>
        <taxon>Dikarya</taxon>
        <taxon>Ascomycota</taxon>
        <taxon>Pezizomycotina</taxon>
        <taxon>Dothideomycetes</taxon>
        <taxon>Dothideomycetidae</taxon>
        <taxon>Dothideales</taxon>
        <taxon>Saccotheciaceae</taxon>
        <taxon>Aureobasidium</taxon>
    </lineage>
</organism>
<dbReference type="Proteomes" id="UP000304951">
    <property type="component" value="Unassembled WGS sequence"/>
</dbReference>
<dbReference type="AlphaFoldDB" id="A0A4S8S7C6"/>
<comment type="caution">
    <text evidence="1">The sequence shown here is derived from an EMBL/GenBank/DDBJ whole genome shotgun (WGS) entry which is preliminary data.</text>
</comment>
<sequence>MMHSNLAAAPPPPRLDRIPEHHERPIMVSLSIDMDISNLPKLLQLPHELRQQIYSYLCPPSPISNPIPTVGITCVSHRPPPISFLLSSHAINSDVQDYYHSLASWKLIASHAFNFYRIDPTLSNLASSRLLKRLQKVELVFWFDGSLLKSYPSLKQRTYCDEIKKRATRACEILATAKQLKVVQVSWVDTVTDTDVEEKLPVLESLSKLGKTVRFEIGCLEWSNAQASQEKDMFEMKVRSHIDALHLVAPS</sequence>
<protein>
    <submittedName>
        <fullName evidence="1">Uncharacterized protein</fullName>
    </submittedName>
</protein>